<evidence type="ECO:0000256" key="2">
    <source>
        <dbReference type="ARBA" id="ARBA00022525"/>
    </source>
</evidence>
<name>A0ABU8BW91_9RHOB</name>
<comment type="caution">
    <text evidence="4">The sequence shown here is derived from an EMBL/GenBank/DDBJ whole genome shotgun (WGS) entry which is preliminary data.</text>
</comment>
<comment type="subcellular location">
    <subcellularLocation>
        <location evidence="1">Secreted</location>
    </subcellularLocation>
</comment>
<dbReference type="PANTHER" id="PTHR38340">
    <property type="entry name" value="S-LAYER PROTEIN"/>
    <property type="match status" value="1"/>
</dbReference>
<dbReference type="InterPro" id="IPR050557">
    <property type="entry name" value="RTX_toxin/Mannuronan_C5-epim"/>
</dbReference>
<dbReference type="Pfam" id="PF00353">
    <property type="entry name" value="HemolysinCabind"/>
    <property type="match status" value="2"/>
</dbReference>
<proteinExistence type="predicted"/>
<dbReference type="Gene3D" id="3.40.33.10">
    <property type="entry name" value="CAP"/>
    <property type="match status" value="1"/>
</dbReference>
<keyword evidence="5" id="KW-1185">Reference proteome</keyword>
<dbReference type="Gene3D" id="2.150.10.10">
    <property type="entry name" value="Serralysin-like metalloprotease, C-terminal"/>
    <property type="match status" value="1"/>
</dbReference>
<dbReference type="EMBL" id="JBALHR010000007">
    <property type="protein sequence ID" value="MEH7828951.1"/>
    <property type="molecule type" value="Genomic_DNA"/>
</dbReference>
<dbReference type="PROSITE" id="PS00330">
    <property type="entry name" value="HEMOLYSIN_CALCIUM"/>
    <property type="match status" value="3"/>
</dbReference>
<dbReference type="InterPro" id="IPR001343">
    <property type="entry name" value="Hemolysn_Ca-bd"/>
</dbReference>
<dbReference type="Proteomes" id="UP001431963">
    <property type="component" value="Unassembled WGS sequence"/>
</dbReference>
<accession>A0ABU8BW91</accession>
<reference evidence="4" key="1">
    <citation type="submission" date="2024-02" db="EMBL/GenBank/DDBJ databases">
        <title>Genome sequences of strain Gemmobacter sp. JM10B15.</title>
        <authorList>
            <person name="Zhang M."/>
        </authorList>
    </citation>
    <scope>NUCLEOTIDE SEQUENCE</scope>
    <source>
        <strain evidence="4">JM10B15</strain>
    </source>
</reference>
<sequence length="368" mass="38682">MTVDIYAPTANDTLSAEEMTLYRLIMDYRAENGLAAIPLSDALTITAGRHATDTVANIWQPRLDLPDGANLHSWSDAPYFSDHRQPEIMWHAPERLGTGFEGFGFEISTELGGVTTPSAALASWKGSPGHDAVIRNTGVWADFSWTAIGVGIDRLANGRTIMHVWFSDTPDANPARQLGTASSNAMSGTDFADHLLALGGHDTLNGLRGDDLLFGGAGRDRINAGAGNDQLDGGKANDILSGGQGRDTLSGGAGSDRLDGGAGRDDLTGGAGADSFILRAAEGDRIGDFGATDRLVLDGRPFLVLGKAISAAEFHVGAAAETADQHLIYDRDTGRLWFDRDGNGAAAAQLLAQLQGLPELDRGDLVLS</sequence>
<evidence type="ECO:0000256" key="3">
    <source>
        <dbReference type="SAM" id="MobiDB-lite"/>
    </source>
</evidence>
<protein>
    <submittedName>
        <fullName evidence="4">Calcium-binding protein</fullName>
    </submittedName>
</protein>
<feature type="region of interest" description="Disordered" evidence="3">
    <location>
        <begin position="225"/>
        <end position="266"/>
    </location>
</feature>
<keyword evidence="2" id="KW-0964">Secreted</keyword>
<dbReference type="PRINTS" id="PR00313">
    <property type="entry name" value="CABNDNGRPT"/>
</dbReference>
<evidence type="ECO:0000256" key="1">
    <source>
        <dbReference type="ARBA" id="ARBA00004613"/>
    </source>
</evidence>
<evidence type="ECO:0000313" key="4">
    <source>
        <dbReference type="EMBL" id="MEH7828951.1"/>
    </source>
</evidence>
<organism evidence="4 5">
    <name type="scientific">Gemmobacter denitrificans</name>
    <dbReference type="NCBI Taxonomy" id="3123040"/>
    <lineage>
        <taxon>Bacteria</taxon>
        <taxon>Pseudomonadati</taxon>
        <taxon>Pseudomonadota</taxon>
        <taxon>Alphaproteobacteria</taxon>
        <taxon>Rhodobacterales</taxon>
        <taxon>Paracoccaceae</taxon>
        <taxon>Gemmobacter</taxon>
    </lineage>
</organism>
<evidence type="ECO:0000313" key="5">
    <source>
        <dbReference type="Proteomes" id="UP001431963"/>
    </source>
</evidence>
<dbReference type="PANTHER" id="PTHR38340:SF1">
    <property type="entry name" value="S-LAYER PROTEIN"/>
    <property type="match status" value="1"/>
</dbReference>
<gene>
    <name evidence="4" type="ORF">V6590_12390</name>
</gene>
<feature type="compositionally biased region" description="Basic and acidic residues" evidence="3">
    <location>
        <begin position="256"/>
        <end position="266"/>
    </location>
</feature>
<dbReference type="InterPro" id="IPR011049">
    <property type="entry name" value="Serralysin-like_metalloprot_C"/>
</dbReference>
<dbReference type="SUPFAM" id="SSF51120">
    <property type="entry name" value="beta-Roll"/>
    <property type="match status" value="1"/>
</dbReference>
<dbReference type="InterPro" id="IPR035940">
    <property type="entry name" value="CAP_sf"/>
</dbReference>
<dbReference type="InterPro" id="IPR018511">
    <property type="entry name" value="Hemolysin-typ_Ca-bd_CS"/>
</dbReference>
<dbReference type="RefSeq" id="WP_335423516.1">
    <property type="nucleotide sequence ID" value="NZ_JBALHR010000007.1"/>
</dbReference>